<dbReference type="RefSeq" id="WP_134490940.1">
    <property type="nucleotide sequence ID" value="NZ_CP139089.1"/>
</dbReference>
<dbReference type="Proteomes" id="UP000294360">
    <property type="component" value="Chromosome"/>
</dbReference>
<protein>
    <recommendedName>
        <fullName evidence="1">DUF2460 domain-containing protein</fullName>
    </recommendedName>
</protein>
<dbReference type="AlphaFoldDB" id="A0A4U8Z4B1"/>
<name>A0A4U8Z4B1_METTU</name>
<sequence>MTPAAFPTLPGQAWSVHKRPTFSTRIVSNSSGREARTPLYTYPLYEFELTFEGLASTSALPGLGANSLQSLLGLYLQCQGQFGTFLYTDPGDSAMVGQAIAVGDGVTTAFPFVRTLGGFTEPVGWVLSVQNVYLDGARQTGGWTLSTPNNLTFLAPPASNVFISADFIFAFECRFLDDQNDFENFMAGLWQVQSLKFRSVKP</sequence>
<gene>
    <name evidence="2" type="ORF">MTUNDRAET4_3372</name>
</gene>
<organism evidence="2 3">
    <name type="scientific">Methylocella tundrae</name>
    <dbReference type="NCBI Taxonomy" id="227605"/>
    <lineage>
        <taxon>Bacteria</taxon>
        <taxon>Pseudomonadati</taxon>
        <taxon>Pseudomonadota</taxon>
        <taxon>Alphaproteobacteria</taxon>
        <taxon>Hyphomicrobiales</taxon>
        <taxon>Beijerinckiaceae</taxon>
        <taxon>Methylocella</taxon>
    </lineage>
</organism>
<dbReference type="InterPro" id="IPR011740">
    <property type="entry name" value="DUF2460"/>
</dbReference>
<proteinExistence type="predicted"/>
<dbReference type="Pfam" id="PF09343">
    <property type="entry name" value="DUF2460"/>
    <property type="match status" value="1"/>
</dbReference>
<evidence type="ECO:0000259" key="1">
    <source>
        <dbReference type="Pfam" id="PF09343"/>
    </source>
</evidence>
<feature type="domain" description="DUF2460" evidence="1">
    <location>
        <begin position="6"/>
        <end position="201"/>
    </location>
</feature>
<dbReference type="OrthoDB" id="1685145at2"/>
<dbReference type="KEGG" id="mtun:MTUNDRAET4_3372"/>
<dbReference type="EMBL" id="LR536450">
    <property type="protein sequence ID" value="VFU10259.1"/>
    <property type="molecule type" value="Genomic_DNA"/>
</dbReference>
<accession>A0A4U8Z4B1</accession>
<evidence type="ECO:0000313" key="3">
    <source>
        <dbReference type="Proteomes" id="UP000294360"/>
    </source>
</evidence>
<evidence type="ECO:0000313" key="2">
    <source>
        <dbReference type="EMBL" id="VFU10259.1"/>
    </source>
</evidence>
<reference evidence="2 3" key="1">
    <citation type="submission" date="2019-03" db="EMBL/GenBank/DDBJ databases">
        <authorList>
            <person name="Kox A.R. M."/>
        </authorList>
    </citation>
    <scope>NUCLEOTIDE SEQUENCE [LARGE SCALE GENOMIC DNA]</scope>
    <source>
        <strain evidence="2">MTUNDRAET4 annotated genome</strain>
    </source>
</reference>